<keyword evidence="1" id="KW-1133">Transmembrane helix</keyword>
<evidence type="ECO:0000313" key="2">
    <source>
        <dbReference type="EMBL" id="XCM84266.1"/>
    </source>
</evidence>
<gene>
    <name evidence="2" type="ORF">ABWK59_04360</name>
</gene>
<keyword evidence="1" id="KW-0472">Membrane</keyword>
<reference evidence="2" key="1">
    <citation type="submission" date="2024-06" db="EMBL/GenBank/DDBJ databases">
        <title>The genome sequences of Kitasatospora sp. strain HUAS MG31.</title>
        <authorList>
            <person name="Mo P."/>
        </authorList>
    </citation>
    <scope>NUCLEOTIDE SEQUENCE</scope>
    <source>
        <strain evidence="2">HUAS MG31</strain>
    </source>
</reference>
<feature type="transmembrane region" description="Helical" evidence="1">
    <location>
        <begin position="20"/>
        <end position="44"/>
    </location>
</feature>
<dbReference type="EMBL" id="CP159872">
    <property type="protein sequence ID" value="XCM84266.1"/>
    <property type="molecule type" value="Genomic_DNA"/>
</dbReference>
<dbReference type="AlphaFoldDB" id="A0AAU8K676"/>
<proteinExistence type="predicted"/>
<accession>A0AAU8K676</accession>
<evidence type="ECO:0000256" key="1">
    <source>
        <dbReference type="SAM" id="Phobius"/>
    </source>
</evidence>
<organism evidence="2">
    <name type="scientific">Kitasatospora camelliae</name>
    <dbReference type="NCBI Taxonomy" id="3156397"/>
    <lineage>
        <taxon>Bacteria</taxon>
        <taxon>Bacillati</taxon>
        <taxon>Actinomycetota</taxon>
        <taxon>Actinomycetes</taxon>
        <taxon>Kitasatosporales</taxon>
        <taxon>Streptomycetaceae</taxon>
        <taxon>Kitasatospora</taxon>
    </lineage>
</organism>
<protein>
    <submittedName>
        <fullName evidence="2">Uncharacterized protein</fullName>
    </submittedName>
</protein>
<dbReference type="KEGG" id="kcm:ABWK59_04360"/>
<keyword evidence="1" id="KW-0812">Transmembrane</keyword>
<name>A0AAU8K676_9ACTN</name>
<sequence length="84" mass="8786">MTAVIVSPTRSCHSGDSPAAWTPAGLALDLLSALLACALALTSVRRPTPTHGPALRRLRHLHSGHLGDYLAWLALGIAALTAQR</sequence>
<dbReference type="RefSeq" id="WP_354645203.1">
    <property type="nucleotide sequence ID" value="NZ_CP159872.1"/>
</dbReference>